<dbReference type="AlphaFoldDB" id="A0A495RJE7"/>
<evidence type="ECO:0000313" key="10">
    <source>
        <dbReference type="Proteomes" id="UP000278542"/>
    </source>
</evidence>
<feature type="transmembrane region" description="Helical" evidence="8">
    <location>
        <begin position="171"/>
        <end position="188"/>
    </location>
</feature>
<dbReference type="EMBL" id="RBWY01000001">
    <property type="protein sequence ID" value="RKS87420.1"/>
    <property type="molecule type" value="Genomic_DNA"/>
</dbReference>
<evidence type="ECO:0000256" key="5">
    <source>
        <dbReference type="ARBA" id="ARBA00022692"/>
    </source>
</evidence>
<keyword evidence="10" id="KW-1185">Reference proteome</keyword>
<evidence type="ECO:0000256" key="1">
    <source>
        <dbReference type="ARBA" id="ARBA00004651"/>
    </source>
</evidence>
<organism evidence="9 10">
    <name type="scientific">Orbus hercynius</name>
    <dbReference type="NCBI Taxonomy" id="593135"/>
    <lineage>
        <taxon>Bacteria</taxon>
        <taxon>Pseudomonadati</taxon>
        <taxon>Pseudomonadota</taxon>
        <taxon>Gammaproteobacteria</taxon>
        <taxon>Orbales</taxon>
        <taxon>Orbaceae</taxon>
        <taxon>Orbus</taxon>
    </lineage>
</organism>
<keyword evidence="7 8" id="KW-0472">Membrane</keyword>
<dbReference type="OrthoDB" id="109606at2"/>
<evidence type="ECO:0000256" key="8">
    <source>
        <dbReference type="SAM" id="Phobius"/>
    </source>
</evidence>
<feature type="transmembrane region" description="Helical" evidence="8">
    <location>
        <begin position="228"/>
        <end position="250"/>
    </location>
</feature>
<dbReference type="InterPro" id="IPR038770">
    <property type="entry name" value="Na+/solute_symporter_sf"/>
</dbReference>
<dbReference type="RefSeq" id="WP_121144317.1">
    <property type="nucleotide sequence ID" value="NZ_RBWY01000001.1"/>
</dbReference>
<dbReference type="GO" id="GO:0005886">
    <property type="term" value="C:plasma membrane"/>
    <property type="evidence" value="ECO:0007669"/>
    <property type="project" value="UniProtKB-SubCell"/>
</dbReference>
<feature type="transmembrane region" description="Helical" evidence="8">
    <location>
        <begin position="127"/>
        <end position="150"/>
    </location>
</feature>
<keyword evidence="4" id="KW-1003">Cell membrane</keyword>
<keyword evidence="5 8" id="KW-0812">Transmembrane</keyword>
<accession>A0A495RJE7</accession>
<dbReference type="InterPro" id="IPR004776">
    <property type="entry name" value="Mem_transp_PIN-like"/>
</dbReference>
<keyword evidence="6 8" id="KW-1133">Transmembrane helix</keyword>
<feature type="transmembrane region" description="Helical" evidence="8">
    <location>
        <begin position="200"/>
        <end position="219"/>
    </location>
</feature>
<comment type="similarity">
    <text evidence="2">Belongs to the auxin efflux carrier (TC 2.A.69) family.</text>
</comment>
<protein>
    <recommendedName>
        <fullName evidence="11">Permease</fullName>
    </recommendedName>
</protein>
<feature type="transmembrane region" description="Helical" evidence="8">
    <location>
        <begin position="35"/>
        <end position="53"/>
    </location>
</feature>
<feature type="transmembrane region" description="Helical" evidence="8">
    <location>
        <begin position="99"/>
        <end position="121"/>
    </location>
</feature>
<dbReference type="Proteomes" id="UP000278542">
    <property type="component" value="Unassembled WGS sequence"/>
</dbReference>
<evidence type="ECO:0000256" key="4">
    <source>
        <dbReference type="ARBA" id="ARBA00022475"/>
    </source>
</evidence>
<name>A0A495RJE7_9GAMM</name>
<evidence type="ECO:0000256" key="2">
    <source>
        <dbReference type="ARBA" id="ARBA00010145"/>
    </source>
</evidence>
<feature type="transmembrane region" description="Helical" evidence="8">
    <location>
        <begin position="289"/>
        <end position="311"/>
    </location>
</feature>
<dbReference type="PANTHER" id="PTHR36838">
    <property type="entry name" value="AUXIN EFFLUX CARRIER FAMILY PROTEIN"/>
    <property type="match status" value="1"/>
</dbReference>
<evidence type="ECO:0000256" key="6">
    <source>
        <dbReference type="ARBA" id="ARBA00022989"/>
    </source>
</evidence>
<feature type="transmembrane region" description="Helical" evidence="8">
    <location>
        <begin position="6"/>
        <end position="23"/>
    </location>
</feature>
<comment type="subcellular location">
    <subcellularLocation>
        <location evidence="1">Cell membrane</location>
        <topology evidence="1">Multi-pass membrane protein</topology>
    </subcellularLocation>
</comment>
<sequence>MENIFINDLVPIFFILFLGYIAGGRSSFTEENAQAFNKLVLDYALPAALFISIAKADRKMLFDDISLTIVGTLILIAGFALSYVCSLTLFKHNRGESSVAAMIAGSPTVGVLGFATLSPIYGSGTTTGLVVAIMAIAQHVLVIPFGVYLLHPSDELGNKRHNNPAIAAIKEPIVFVPLIAIVLVLFDIKFPEQLTPSLDLIAYAKSGLAIFAAGVTLSLQKFEFDSEVIFNTVLKLILMPAMALVIAIIFGIHGEILQMLILISVLPPSFTGTIIGHRYQIYVKTGTSSLAMSMIFFMVAAPLWIMIVRYISPY</sequence>
<gene>
    <name evidence="9" type="ORF">DES39_0648</name>
</gene>
<proteinExistence type="inferred from homology"/>
<evidence type="ECO:0000256" key="3">
    <source>
        <dbReference type="ARBA" id="ARBA00022448"/>
    </source>
</evidence>
<dbReference type="PANTHER" id="PTHR36838:SF1">
    <property type="entry name" value="SLR1864 PROTEIN"/>
    <property type="match status" value="1"/>
</dbReference>
<feature type="transmembrane region" description="Helical" evidence="8">
    <location>
        <begin position="65"/>
        <end position="87"/>
    </location>
</feature>
<evidence type="ECO:0008006" key="11">
    <source>
        <dbReference type="Google" id="ProtNLM"/>
    </source>
</evidence>
<evidence type="ECO:0000313" key="9">
    <source>
        <dbReference type="EMBL" id="RKS87420.1"/>
    </source>
</evidence>
<keyword evidence="3" id="KW-0813">Transport</keyword>
<dbReference type="Pfam" id="PF03547">
    <property type="entry name" value="Mem_trans"/>
    <property type="match status" value="1"/>
</dbReference>
<feature type="transmembrane region" description="Helical" evidence="8">
    <location>
        <begin position="256"/>
        <end position="277"/>
    </location>
</feature>
<comment type="caution">
    <text evidence="9">The sequence shown here is derived from an EMBL/GenBank/DDBJ whole genome shotgun (WGS) entry which is preliminary data.</text>
</comment>
<dbReference type="GO" id="GO:0055085">
    <property type="term" value="P:transmembrane transport"/>
    <property type="evidence" value="ECO:0007669"/>
    <property type="project" value="InterPro"/>
</dbReference>
<evidence type="ECO:0000256" key="7">
    <source>
        <dbReference type="ARBA" id="ARBA00023136"/>
    </source>
</evidence>
<dbReference type="Gene3D" id="1.20.1530.20">
    <property type="match status" value="1"/>
</dbReference>
<reference evidence="9 10" key="1">
    <citation type="submission" date="2018-10" db="EMBL/GenBank/DDBJ databases">
        <title>Genomic Encyclopedia of Type Strains, Phase IV (KMG-IV): sequencing the most valuable type-strain genomes for metagenomic binning, comparative biology and taxonomic classification.</title>
        <authorList>
            <person name="Goeker M."/>
        </authorList>
    </citation>
    <scope>NUCLEOTIDE SEQUENCE [LARGE SCALE GENOMIC DNA]</scope>
    <source>
        <strain evidence="9 10">DSM 22228</strain>
    </source>
</reference>